<reference evidence="6" key="1">
    <citation type="submission" date="2014-12" db="EMBL/GenBank/DDBJ databases">
        <authorList>
            <person name="Jaenicke S."/>
        </authorList>
    </citation>
    <scope>NUCLEOTIDE SEQUENCE [LARGE SCALE GENOMIC DNA]</scope>
    <source>
        <strain evidence="6">CBS1600</strain>
    </source>
</reference>
<keyword evidence="2" id="KW-0805">Transcription regulation</keyword>
<keyword evidence="3" id="KW-0804">Transcription</keyword>
<gene>
    <name evidence="6" type="primary">HFI1</name>
    <name evidence="6" type="ORF">BN1211_2424</name>
    <name evidence="7" type="ORF">CYBJADRAFT_168356</name>
</gene>
<evidence type="ECO:0000256" key="5">
    <source>
        <dbReference type="SAM" id="MobiDB-lite"/>
    </source>
</evidence>
<reference evidence="7 9" key="3">
    <citation type="journal article" date="2016" name="Proc. Natl. Acad. Sci. U.S.A.">
        <title>Comparative genomics of biotechnologically important yeasts.</title>
        <authorList>
            <person name="Riley R."/>
            <person name="Haridas S."/>
            <person name="Wolfe K.H."/>
            <person name="Lopes M.R."/>
            <person name="Hittinger C.T."/>
            <person name="Goeker M."/>
            <person name="Salamov A.A."/>
            <person name="Wisecaver J.H."/>
            <person name="Long T.M."/>
            <person name="Calvey C.H."/>
            <person name="Aerts A.L."/>
            <person name="Barry K.W."/>
            <person name="Choi C."/>
            <person name="Clum A."/>
            <person name="Coughlan A.Y."/>
            <person name="Deshpande S."/>
            <person name="Douglass A.P."/>
            <person name="Hanson S.J."/>
            <person name="Klenk H.-P."/>
            <person name="LaButti K.M."/>
            <person name="Lapidus A."/>
            <person name="Lindquist E.A."/>
            <person name="Lipzen A.M."/>
            <person name="Meier-Kolthoff J.P."/>
            <person name="Ohm R.A."/>
            <person name="Otillar R.P."/>
            <person name="Pangilinan J.L."/>
            <person name="Peng Y."/>
            <person name="Rokas A."/>
            <person name="Rosa C.A."/>
            <person name="Scheuner C."/>
            <person name="Sibirny A.A."/>
            <person name="Slot J.C."/>
            <person name="Stielow J.B."/>
            <person name="Sun H."/>
            <person name="Kurtzman C.P."/>
            <person name="Blackwell M."/>
            <person name="Grigoriev I.V."/>
            <person name="Jeffries T.W."/>
        </authorList>
    </citation>
    <scope>NUCLEOTIDE SEQUENCE [LARGE SCALE GENOMIC DNA]</scope>
    <source>
        <strain evidence="9">ATCC 18201 / CBS 1600 / BCRC 20928 / JCM 3617 / NBRC 0987 / NRRL Y-1542</strain>
        <strain evidence="7">NRRL Y-1542</strain>
    </source>
</reference>
<dbReference type="Proteomes" id="UP000038830">
    <property type="component" value="Unassembled WGS sequence"/>
</dbReference>
<dbReference type="AlphaFoldDB" id="A0A0H5C2Q7"/>
<organism evidence="6 8">
    <name type="scientific">Cyberlindnera jadinii (strain ATCC 18201 / CBS 1600 / BCRC 20928 / JCM 3617 / NBRC 0987 / NRRL Y-1542)</name>
    <name type="common">Torula yeast</name>
    <name type="synonym">Candida utilis</name>
    <dbReference type="NCBI Taxonomy" id="983966"/>
    <lineage>
        <taxon>Eukaryota</taxon>
        <taxon>Fungi</taxon>
        <taxon>Dikarya</taxon>
        <taxon>Ascomycota</taxon>
        <taxon>Saccharomycotina</taxon>
        <taxon>Saccharomycetes</taxon>
        <taxon>Phaffomycetales</taxon>
        <taxon>Phaffomycetaceae</taxon>
        <taxon>Cyberlindnera</taxon>
    </lineage>
</organism>
<evidence type="ECO:0000313" key="6">
    <source>
        <dbReference type="EMBL" id="CEP22148.1"/>
    </source>
</evidence>
<dbReference type="STRING" id="983966.A0A0H5C2Q7"/>
<dbReference type="GO" id="GO:0003713">
    <property type="term" value="F:transcription coactivator activity"/>
    <property type="evidence" value="ECO:0007669"/>
    <property type="project" value="TreeGrafter"/>
</dbReference>
<dbReference type="GeneID" id="30989734"/>
<proteinExistence type="predicted"/>
<dbReference type="GO" id="GO:0006357">
    <property type="term" value="P:regulation of transcription by RNA polymerase II"/>
    <property type="evidence" value="ECO:0007669"/>
    <property type="project" value="TreeGrafter"/>
</dbReference>
<keyword evidence="4" id="KW-0539">Nucleus</keyword>
<name>A0A0H5C2Q7_CYBJN</name>
<dbReference type="EMBL" id="CDQK01000003">
    <property type="protein sequence ID" value="CEP22148.1"/>
    <property type="molecule type" value="Genomic_DNA"/>
</dbReference>
<evidence type="ECO:0000256" key="1">
    <source>
        <dbReference type="ARBA" id="ARBA00004123"/>
    </source>
</evidence>
<evidence type="ECO:0000313" key="7">
    <source>
        <dbReference type="EMBL" id="ODV72832.1"/>
    </source>
</evidence>
<dbReference type="OMA" id="NWLIKDI"/>
<dbReference type="OrthoDB" id="10264870at2759"/>
<reference evidence="8" key="2">
    <citation type="journal article" date="2015" name="J. Biotechnol.">
        <title>The structure of the Cyberlindnera jadinii genome and its relation to Candida utilis analyzed by the occurrence of single nucleotide polymorphisms.</title>
        <authorList>
            <person name="Rupp O."/>
            <person name="Brinkrolf K."/>
            <person name="Buerth C."/>
            <person name="Kunigo M."/>
            <person name="Schneider J."/>
            <person name="Jaenicke S."/>
            <person name="Goesmann A."/>
            <person name="Puehler A."/>
            <person name="Jaeger K.-E."/>
            <person name="Ernst J.F."/>
        </authorList>
    </citation>
    <scope>NUCLEOTIDE SEQUENCE [LARGE SCALE GENOMIC DNA]</scope>
    <source>
        <strain evidence="8">ATCC 18201 / CBS 1600 / BCRC 20928 / JCM 3617 / NBRC 0987 / NRRL Y-1542</strain>
    </source>
</reference>
<dbReference type="RefSeq" id="XP_020069871.1">
    <property type="nucleotide sequence ID" value="XM_020215338.1"/>
</dbReference>
<comment type="subcellular location">
    <subcellularLocation>
        <location evidence="1">Nucleus</location>
    </subcellularLocation>
</comment>
<evidence type="ECO:0000256" key="2">
    <source>
        <dbReference type="ARBA" id="ARBA00023015"/>
    </source>
</evidence>
<dbReference type="Proteomes" id="UP000094389">
    <property type="component" value="Unassembled WGS sequence"/>
</dbReference>
<dbReference type="GO" id="GO:0005634">
    <property type="term" value="C:nucleus"/>
    <property type="evidence" value="ECO:0007669"/>
    <property type="project" value="UniProtKB-SubCell"/>
</dbReference>
<evidence type="ECO:0000313" key="9">
    <source>
        <dbReference type="Proteomes" id="UP000094389"/>
    </source>
</evidence>
<dbReference type="InterPro" id="IPR024738">
    <property type="entry name" value="Hfi1/Tada1"/>
</dbReference>
<dbReference type="EMBL" id="KV453933">
    <property type="protein sequence ID" value="ODV72832.1"/>
    <property type="molecule type" value="Genomic_DNA"/>
</dbReference>
<evidence type="ECO:0000313" key="8">
    <source>
        <dbReference type="Proteomes" id="UP000038830"/>
    </source>
</evidence>
<dbReference type="PANTHER" id="PTHR21277">
    <property type="entry name" value="TRANSCRIPTIONAL ADAPTER 1"/>
    <property type="match status" value="1"/>
</dbReference>
<dbReference type="CDD" id="cd22933">
    <property type="entry name" value="HFD_HFI1"/>
    <property type="match status" value="1"/>
</dbReference>
<evidence type="ECO:0000256" key="3">
    <source>
        <dbReference type="ARBA" id="ARBA00023163"/>
    </source>
</evidence>
<feature type="region of interest" description="Disordered" evidence="5">
    <location>
        <begin position="1"/>
        <end position="20"/>
    </location>
</feature>
<keyword evidence="9" id="KW-1185">Reference proteome</keyword>
<protein>
    <submittedName>
        <fullName evidence="6">HFI1 protein</fullName>
    </submittedName>
</protein>
<evidence type="ECO:0000256" key="4">
    <source>
        <dbReference type="ARBA" id="ARBA00023242"/>
    </source>
</evidence>
<accession>A0A0H5C2Q7</accession>
<dbReference type="Pfam" id="PF12767">
    <property type="entry name" value="SAGA-Tad1"/>
    <property type="match status" value="1"/>
</dbReference>
<dbReference type="GO" id="GO:0000124">
    <property type="term" value="C:SAGA complex"/>
    <property type="evidence" value="ECO:0007669"/>
    <property type="project" value="TreeGrafter"/>
</dbReference>
<sequence length="394" mass="44733">MTEVNTRTPSQTPLMTQQTIHGSKRVEVESLAFELRSKLGNNWDKYQATIASFLIGKLSRTELSTCLQNLLTDSRLIKMHNQLLLANMVNALRDSNSDSPSIEKNSKYSFGSSSKKVVKKGMKQSNQYEKLKKDVMNLPIRERYRIKTITRDSGKQKMANSSLTLTRQALLPKIPFSSDKEKMMSNVIEWTQDVNHGLHTPLDIETFSLPEQDALKTRILGIAREHGITGPLSNDAAELLYHGLETYLKNIVEAAIDTVRYRKRRYNSNDFEFENLSNVKVNEKKPKITLVNEDMIDTFDIMPYLVEPSGPVYRLHSVMLKDDCYVEPQCSLDDEAFECSNAQSSNKQINGTGSNLSSPLIAKIEKPNKDVNVTENVGDREELNLLIRDILLKN</sequence>
<accession>A0A1E4S001</accession>
<dbReference type="PANTHER" id="PTHR21277:SF5">
    <property type="entry name" value="TRANSCRIPTIONAL ADAPTER 1"/>
    <property type="match status" value="1"/>
</dbReference>